<organism evidence="1 2">
    <name type="scientific">Acaulospora colombiana</name>
    <dbReference type="NCBI Taxonomy" id="27376"/>
    <lineage>
        <taxon>Eukaryota</taxon>
        <taxon>Fungi</taxon>
        <taxon>Fungi incertae sedis</taxon>
        <taxon>Mucoromycota</taxon>
        <taxon>Glomeromycotina</taxon>
        <taxon>Glomeromycetes</taxon>
        <taxon>Diversisporales</taxon>
        <taxon>Acaulosporaceae</taxon>
        <taxon>Acaulospora</taxon>
    </lineage>
</organism>
<proteinExistence type="predicted"/>
<sequence length="515" mass="59083">LYERRKKALESMKCIVSWEEPIPQGDLVNTNLDGLKTLVNEEAIPPDCCKQRRPRMWGEIRMIVEDAYFWDQEDLQVLIEPRDESASRRIHFHTISTNEVHPKAALPCIDIHQADCSIWEHCYMVAYEDRVALVFGKERPRNGAALVCGSMESKILMPYMLVSDIAFLSRDEALLFFNGQGNHGVSIAIYSFQLQQITCECQLPFSKLPTSVLFLHRPNSHFVADCPSSITTSLLPDPEVDIIAMVFRLEDSVLYSSCCVLSVRLFRQICDSLLQKILDRKVFRWKEWGPRVTRWLPYQGLEPAGNQNSFGSRMIARGWPMDLHSESYRDQCLLLLDFNPRPIKLGATTCLTKETHVIVVNKETTWKHPYDGTMITSSLPYRAFTRLWYPCAWFRFDGSTLINGGVSPLSQYNIIQPYDLTCFASQRSAYHCYSFLPLVPNAEKGRTELLEWFVSSTYMRPTLSQKWGKKGSKIKNGVSISSRQLVRASVQHSDIMFVTLPQPWIDGQRTSEAQP</sequence>
<protein>
    <submittedName>
        <fullName evidence="1">11917_t:CDS:1</fullName>
    </submittedName>
</protein>
<reference evidence="1" key="1">
    <citation type="submission" date="2021-06" db="EMBL/GenBank/DDBJ databases">
        <authorList>
            <person name="Kallberg Y."/>
            <person name="Tangrot J."/>
            <person name="Rosling A."/>
        </authorList>
    </citation>
    <scope>NUCLEOTIDE SEQUENCE</scope>
    <source>
        <strain evidence="1">CL356</strain>
    </source>
</reference>
<name>A0ACA9NGI5_9GLOM</name>
<dbReference type="Proteomes" id="UP000789525">
    <property type="component" value="Unassembled WGS sequence"/>
</dbReference>
<keyword evidence="2" id="KW-1185">Reference proteome</keyword>
<feature type="non-terminal residue" evidence="1">
    <location>
        <position position="1"/>
    </location>
</feature>
<gene>
    <name evidence="1" type="ORF">ACOLOM_LOCUS8330</name>
</gene>
<evidence type="ECO:0000313" key="2">
    <source>
        <dbReference type="Proteomes" id="UP000789525"/>
    </source>
</evidence>
<accession>A0ACA9NGI5</accession>
<comment type="caution">
    <text evidence="1">The sequence shown here is derived from an EMBL/GenBank/DDBJ whole genome shotgun (WGS) entry which is preliminary data.</text>
</comment>
<dbReference type="EMBL" id="CAJVPT010021179">
    <property type="protein sequence ID" value="CAG8653539.1"/>
    <property type="molecule type" value="Genomic_DNA"/>
</dbReference>
<evidence type="ECO:0000313" key="1">
    <source>
        <dbReference type="EMBL" id="CAG8653539.1"/>
    </source>
</evidence>